<organism evidence="3 4">
    <name type="scientific">Cellulomonas septica</name>
    <dbReference type="NCBI Taxonomy" id="285080"/>
    <lineage>
        <taxon>Bacteria</taxon>
        <taxon>Bacillati</taxon>
        <taxon>Actinomycetota</taxon>
        <taxon>Actinomycetes</taxon>
        <taxon>Micrococcales</taxon>
        <taxon>Cellulomonadaceae</taxon>
        <taxon>Cellulomonas</taxon>
    </lineage>
</organism>
<keyword evidence="1" id="KW-0808">Transferase</keyword>
<keyword evidence="1" id="KW-0012">Acyltransferase</keyword>
<dbReference type="SUPFAM" id="SSF55729">
    <property type="entry name" value="Acyl-CoA N-acyltransferases (Nat)"/>
    <property type="match status" value="1"/>
</dbReference>
<feature type="domain" description="Eis-like acetyltransferase" evidence="2">
    <location>
        <begin position="187"/>
        <end position="308"/>
    </location>
</feature>
<feature type="binding site" evidence="1">
    <location>
        <begin position="86"/>
        <end position="88"/>
    </location>
    <ligand>
        <name>acetyl-CoA</name>
        <dbReference type="ChEBI" id="CHEBI:57288"/>
    </ligand>
</feature>
<dbReference type="EMBL" id="JAAXOY010000048">
    <property type="protein sequence ID" value="NKY38680.1"/>
    <property type="molecule type" value="Genomic_DNA"/>
</dbReference>
<name>A0ABX1JWK6_9CELL</name>
<dbReference type="InterPro" id="IPR036291">
    <property type="entry name" value="NAD(P)-bd_dom_sf"/>
</dbReference>
<dbReference type="InterPro" id="IPR016181">
    <property type="entry name" value="Acyl_CoA_acyltransferase"/>
</dbReference>
<dbReference type="Pfam" id="PF13527">
    <property type="entry name" value="Acetyltransf_9"/>
    <property type="match status" value="1"/>
</dbReference>
<feature type="binding site" evidence="1">
    <location>
        <begin position="94"/>
        <end position="99"/>
    </location>
    <ligand>
        <name>acetyl-CoA</name>
        <dbReference type="ChEBI" id="CHEBI:57288"/>
    </ligand>
</feature>
<reference evidence="3 4" key="1">
    <citation type="submission" date="2020-04" db="EMBL/GenBank/DDBJ databases">
        <title>MicrobeNet Type strains.</title>
        <authorList>
            <person name="Nicholson A.C."/>
        </authorList>
    </citation>
    <scope>NUCLEOTIDE SEQUENCE [LARGE SCALE GENOMIC DNA]</scope>
    <source>
        <strain evidence="3 4">ATCC BAA-787</strain>
    </source>
</reference>
<comment type="similarity">
    <text evidence="1">Belongs to the acetyltransferase Eis family.</text>
</comment>
<evidence type="ECO:0000313" key="3">
    <source>
        <dbReference type="EMBL" id="NKY38680.1"/>
    </source>
</evidence>
<accession>A0ABX1JWK6</accession>
<dbReference type="InterPro" id="IPR022902">
    <property type="entry name" value="NAcTrfase_Eis"/>
</dbReference>
<evidence type="ECO:0000259" key="2">
    <source>
        <dbReference type="Pfam" id="PF17668"/>
    </source>
</evidence>
<dbReference type="InterPro" id="IPR051554">
    <property type="entry name" value="Acetyltransferase_Eis"/>
</dbReference>
<proteinExistence type="inferred from homology"/>
<dbReference type="SUPFAM" id="SSF51735">
    <property type="entry name" value="NAD(P)-binding Rossmann-fold domains"/>
    <property type="match status" value="1"/>
</dbReference>
<dbReference type="NCBIfam" id="NF002367">
    <property type="entry name" value="PRK01346.1-4"/>
    <property type="match status" value="1"/>
</dbReference>
<gene>
    <name evidence="3" type="ORF">HGA02_03810</name>
</gene>
<evidence type="ECO:0000313" key="4">
    <source>
        <dbReference type="Proteomes" id="UP000777774"/>
    </source>
</evidence>
<dbReference type="PANTHER" id="PTHR37817:SF1">
    <property type="entry name" value="N-ACETYLTRANSFERASE EIS"/>
    <property type="match status" value="1"/>
</dbReference>
<dbReference type="Gene3D" id="3.90.180.10">
    <property type="entry name" value="Medium-chain alcohol dehydrogenases, catalytic domain"/>
    <property type="match status" value="1"/>
</dbReference>
<dbReference type="PANTHER" id="PTHR37817">
    <property type="entry name" value="N-ACETYLTRANSFERASE EIS"/>
    <property type="match status" value="1"/>
</dbReference>
<dbReference type="Gene3D" id="3.40.50.720">
    <property type="entry name" value="NAD(P)-binding Rossmann-like Domain"/>
    <property type="match status" value="1"/>
</dbReference>
<dbReference type="Proteomes" id="UP000777774">
    <property type="component" value="Unassembled WGS sequence"/>
</dbReference>
<keyword evidence="4" id="KW-1185">Reference proteome</keyword>
<sequence length="441" mass="47800">MSRLPEGYRVVAVPETRQTEFLETDRLAFAFDSTPETDAIVPLTVPFDRTMGVEAPDGSLAAVHGSFPFTLPVPGGSVACSGLTWVGVRPDQRRRGLLTAMIDSYFARSLDRGEPVSALFAAEHAIYGRFGYGSAADDLRVKLSRGAALRDVPGSADLTVRFTTLDAFAHRDVLDAVHRAAGAGRPGWITRDTEVLRRRQLVDPPAWRDGGEPLRLATVHDAAGEVRGYATLRRKDVWTEGGPRYEVRVREAVAVDAAASHRLWSFLLDLDLTATVEGPMLPVDDALLHQLVDPRGIVPKMVDNLWVRLLDVPAALTARRYAAPVDVVLDVLGAGALADNLRILADGGRLVVIGMQQGRRAELDLGLLLARRASVIGTTLRSRPHAQKAAIVDGVARHVWPLLADGTVRPVVHARVPLAEAAEAHRMMERGEAFGKVLLVP</sequence>
<protein>
    <submittedName>
        <fullName evidence="3">GNAT family N-acetyltransferase</fullName>
    </submittedName>
</protein>
<dbReference type="Gene3D" id="3.40.630.30">
    <property type="match status" value="2"/>
</dbReference>
<dbReference type="RefSeq" id="WP_168677740.1">
    <property type="nucleotide sequence ID" value="NZ_JAAXOY010000048.1"/>
</dbReference>
<evidence type="ECO:0000256" key="1">
    <source>
        <dbReference type="HAMAP-Rule" id="MF_01812"/>
    </source>
</evidence>
<comment type="caution">
    <text evidence="1">Lacks conserved residue(s) required for the propagation of feature annotation.</text>
</comment>
<dbReference type="Pfam" id="PF13602">
    <property type="entry name" value="ADH_zinc_N_2"/>
    <property type="match status" value="1"/>
</dbReference>
<dbReference type="Pfam" id="PF17668">
    <property type="entry name" value="Acetyltransf_17"/>
    <property type="match status" value="1"/>
</dbReference>
<feature type="active site" description="Proton donor" evidence="1">
    <location>
        <position position="127"/>
    </location>
</feature>
<dbReference type="InterPro" id="IPR041380">
    <property type="entry name" value="Acetyltransf_17"/>
</dbReference>
<comment type="subunit">
    <text evidence="1">Homohexamer; trimer of dimers.</text>
</comment>
<comment type="caution">
    <text evidence="3">The sequence shown here is derived from an EMBL/GenBank/DDBJ whole genome shotgun (WGS) entry which is preliminary data.</text>
</comment>
<dbReference type="HAMAP" id="MF_01812">
    <property type="entry name" value="Eis"/>
    <property type="match status" value="1"/>
</dbReference>